<dbReference type="PROSITE" id="PS00962">
    <property type="entry name" value="RIBOSOMAL_S2_1"/>
    <property type="match status" value="1"/>
</dbReference>
<sequence>MSHITMKQLLEAGVHFGHQTRRWNPKMKPFIFGERNGIHIIDLQQTLKYFEIAYEFVVNVTAEGGKVLFVGTKKQAQDAIKEEAERCGMPYVNFRWLGGTLTNFRTIRQSIEKLKKIESWFQDGTIDRFLKKERLKLERLKNKLERNLAGIKHMESLPQAVYIVDPVYEEIAVKEARKLGIPIVAIVDTNCDPDLIDYIIPGNDDAIRAVKLITSKIADACIEGQEIYKEKMMALSDKEVSLEEEMLKASEEKRAEEILEEILAEEEKEAKFEEEAQRLLEKE</sequence>
<dbReference type="NCBIfam" id="TIGR01011">
    <property type="entry name" value="rpsB_bact"/>
    <property type="match status" value="1"/>
</dbReference>
<comment type="similarity">
    <text evidence="1 5">Belongs to the universal ribosomal protein uS2 family.</text>
</comment>
<feature type="coiled-coil region" evidence="6">
    <location>
        <begin position="127"/>
        <end position="154"/>
    </location>
</feature>
<proteinExistence type="inferred from homology"/>
<keyword evidence="6" id="KW-0175">Coiled coil</keyword>
<dbReference type="Gene3D" id="3.40.50.10490">
    <property type="entry name" value="Glucose-6-phosphate isomerase like protein, domain 1"/>
    <property type="match status" value="1"/>
</dbReference>
<protein>
    <recommendedName>
        <fullName evidence="4 5">Small ribosomal subunit protein uS2</fullName>
    </recommendedName>
</protein>
<dbReference type="InterPro" id="IPR018130">
    <property type="entry name" value="Ribosomal_uS2_CS"/>
</dbReference>
<dbReference type="InterPro" id="IPR005706">
    <property type="entry name" value="Ribosomal_uS2_bac/mit/plastid"/>
</dbReference>
<evidence type="ECO:0000256" key="5">
    <source>
        <dbReference type="HAMAP-Rule" id="MF_00291"/>
    </source>
</evidence>
<dbReference type="SUPFAM" id="SSF52313">
    <property type="entry name" value="Ribosomal protein S2"/>
    <property type="match status" value="1"/>
</dbReference>
<evidence type="ECO:0000256" key="6">
    <source>
        <dbReference type="SAM" id="Coils"/>
    </source>
</evidence>
<dbReference type="AlphaFoldDB" id="A0A2N7PJS1"/>
<evidence type="ECO:0000256" key="1">
    <source>
        <dbReference type="ARBA" id="ARBA00006242"/>
    </source>
</evidence>
<evidence type="ECO:0000256" key="3">
    <source>
        <dbReference type="ARBA" id="ARBA00023274"/>
    </source>
</evidence>
<keyword evidence="2 5" id="KW-0689">Ribosomal protein</keyword>
<dbReference type="Proteomes" id="UP000235731">
    <property type="component" value="Unassembled WGS sequence"/>
</dbReference>
<keyword evidence="3 5" id="KW-0687">Ribonucleoprotein</keyword>
<dbReference type="PRINTS" id="PR00395">
    <property type="entry name" value="RIBOSOMALS2"/>
</dbReference>
<organism evidence="7 8">
    <name type="scientific">Caldimicrobium thiodismutans</name>
    <dbReference type="NCBI Taxonomy" id="1653476"/>
    <lineage>
        <taxon>Bacteria</taxon>
        <taxon>Pseudomonadati</taxon>
        <taxon>Thermodesulfobacteriota</taxon>
        <taxon>Thermodesulfobacteria</taxon>
        <taxon>Thermodesulfobacteriales</taxon>
        <taxon>Thermodesulfobacteriaceae</taxon>
        <taxon>Caldimicrobium</taxon>
    </lineage>
</organism>
<evidence type="ECO:0000313" key="7">
    <source>
        <dbReference type="EMBL" id="PMP63128.1"/>
    </source>
</evidence>
<dbReference type="GO" id="GO:0022627">
    <property type="term" value="C:cytosolic small ribosomal subunit"/>
    <property type="evidence" value="ECO:0007669"/>
    <property type="project" value="TreeGrafter"/>
</dbReference>
<evidence type="ECO:0000256" key="4">
    <source>
        <dbReference type="ARBA" id="ARBA00035256"/>
    </source>
</evidence>
<dbReference type="EMBL" id="PNIE01000045">
    <property type="protein sequence ID" value="PMP63128.1"/>
    <property type="molecule type" value="Genomic_DNA"/>
</dbReference>
<dbReference type="GO" id="GO:0006412">
    <property type="term" value="P:translation"/>
    <property type="evidence" value="ECO:0007669"/>
    <property type="project" value="UniProtKB-UniRule"/>
</dbReference>
<dbReference type="HAMAP" id="MF_00291_B">
    <property type="entry name" value="Ribosomal_uS2_B"/>
    <property type="match status" value="1"/>
</dbReference>
<dbReference type="Pfam" id="PF00318">
    <property type="entry name" value="Ribosomal_S2"/>
    <property type="match status" value="1"/>
</dbReference>
<reference evidence="7 8" key="1">
    <citation type="submission" date="2018-01" db="EMBL/GenBank/DDBJ databases">
        <title>Metagenomic assembled genomes from two thermal pools in the Uzon Caldera, Kamchatka, Russia.</title>
        <authorList>
            <person name="Wilkins L."/>
            <person name="Ettinger C."/>
        </authorList>
    </citation>
    <scope>NUCLEOTIDE SEQUENCE [LARGE SCALE GENOMIC DNA]</scope>
    <source>
        <strain evidence="7">ZAV-15</strain>
    </source>
</reference>
<accession>A0A2N7PJS1</accession>
<dbReference type="InterPro" id="IPR023591">
    <property type="entry name" value="Ribosomal_uS2_flav_dom_sf"/>
</dbReference>
<feature type="coiled-coil region" evidence="6">
    <location>
        <begin position="232"/>
        <end position="283"/>
    </location>
</feature>
<evidence type="ECO:0000313" key="8">
    <source>
        <dbReference type="Proteomes" id="UP000235731"/>
    </source>
</evidence>
<gene>
    <name evidence="5 7" type="primary">rpsB</name>
    <name evidence="7" type="ORF">C0197_03405</name>
</gene>
<dbReference type="Gene3D" id="1.10.287.610">
    <property type="entry name" value="Helix hairpin bin"/>
    <property type="match status" value="1"/>
</dbReference>
<dbReference type="CDD" id="cd01425">
    <property type="entry name" value="RPS2"/>
    <property type="match status" value="1"/>
</dbReference>
<dbReference type="GO" id="GO:0003735">
    <property type="term" value="F:structural constituent of ribosome"/>
    <property type="evidence" value="ECO:0007669"/>
    <property type="project" value="InterPro"/>
</dbReference>
<dbReference type="PANTHER" id="PTHR12534">
    <property type="entry name" value="30S RIBOSOMAL PROTEIN S2 PROKARYOTIC AND ORGANELLAR"/>
    <property type="match status" value="1"/>
</dbReference>
<evidence type="ECO:0000256" key="2">
    <source>
        <dbReference type="ARBA" id="ARBA00022980"/>
    </source>
</evidence>
<comment type="caution">
    <text evidence="7">The sequence shown here is derived from an EMBL/GenBank/DDBJ whole genome shotgun (WGS) entry which is preliminary data.</text>
</comment>
<name>A0A2N7PJS1_9BACT</name>
<dbReference type="FunFam" id="1.10.287.610:FF:000001">
    <property type="entry name" value="30S ribosomal protein S2"/>
    <property type="match status" value="1"/>
</dbReference>
<dbReference type="PANTHER" id="PTHR12534:SF0">
    <property type="entry name" value="SMALL RIBOSOMAL SUBUNIT PROTEIN US2M"/>
    <property type="match status" value="1"/>
</dbReference>
<dbReference type="InterPro" id="IPR001865">
    <property type="entry name" value="Ribosomal_uS2"/>
</dbReference>